<keyword evidence="4 6" id="KW-0233">DNA recombination</keyword>
<dbReference type="GO" id="GO:0009379">
    <property type="term" value="C:Holliday junction helicase complex"/>
    <property type="evidence" value="ECO:0007669"/>
    <property type="project" value="InterPro"/>
</dbReference>
<feature type="region of interest" description="Domain II" evidence="6">
    <location>
        <begin position="65"/>
        <end position="142"/>
    </location>
</feature>
<dbReference type="Pfam" id="PF14520">
    <property type="entry name" value="HHH_5"/>
    <property type="match status" value="1"/>
</dbReference>
<dbReference type="Proteomes" id="UP000289269">
    <property type="component" value="Unassembled WGS sequence"/>
</dbReference>
<dbReference type="CDD" id="cd14332">
    <property type="entry name" value="UBA_RuvA_C"/>
    <property type="match status" value="1"/>
</dbReference>
<accession>A0A4Q0AK04</accession>
<comment type="function">
    <text evidence="6">The RuvA-RuvB-RuvC complex processes Holliday junction (HJ) DNA during genetic recombination and DNA repair, while the RuvA-RuvB complex plays an important role in the rescue of blocked DNA replication forks via replication fork reversal (RFR). RuvA specifically binds to HJ cruciform DNA, conferring on it an open structure. The RuvB hexamer acts as an ATP-dependent pump, pulling dsDNA into and through the RuvAB complex. HJ branch migration allows RuvC to scan DNA until it finds its consensus sequence, where it cleaves and resolves the cruciform DNA.</text>
</comment>
<dbReference type="GO" id="GO:0016787">
    <property type="term" value="F:hydrolase activity"/>
    <property type="evidence" value="ECO:0007669"/>
    <property type="project" value="UniProtKB-KW"/>
</dbReference>
<dbReference type="GO" id="GO:0000400">
    <property type="term" value="F:four-way junction DNA binding"/>
    <property type="evidence" value="ECO:0007669"/>
    <property type="project" value="UniProtKB-UniRule"/>
</dbReference>
<dbReference type="GO" id="GO:0009378">
    <property type="term" value="F:four-way junction helicase activity"/>
    <property type="evidence" value="ECO:0007669"/>
    <property type="project" value="InterPro"/>
</dbReference>
<keyword evidence="2 6" id="KW-0227">DNA damage</keyword>
<dbReference type="Gene3D" id="2.40.50.140">
    <property type="entry name" value="Nucleic acid-binding proteins"/>
    <property type="match status" value="1"/>
</dbReference>
<comment type="caution">
    <text evidence="6">Lacks conserved residue(s) required for the propagation of feature annotation.</text>
</comment>
<sequence>MIAHVYGEVSDKVSPVSLVVDVGGVGYAVQVALTDFDSAQIGQPIKLYTYHYIREQAQELFGFSQLAAKRLFERLLDVQGVGPRAGLAILSLGSPQQVWRAIAEGNYSFIQAATGVGKRLAQRVVVDLADKLAAPVPGGDSAVGGQTTDDALDALVALGYSPPQAAAALAGVDGNQAVAARLKQALGRLSS</sequence>
<dbReference type="GO" id="GO:0006281">
    <property type="term" value="P:DNA repair"/>
    <property type="evidence" value="ECO:0007669"/>
    <property type="project" value="UniProtKB-UniRule"/>
</dbReference>
<dbReference type="SUPFAM" id="SSF46929">
    <property type="entry name" value="DNA helicase RuvA subunit, C-terminal domain"/>
    <property type="match status" value="1"/>
</dbReference>
<name>A0A4Q0AK04_9BACT</name>
<dbReference type="InterPro" id="IPR000085">
    <property type="entry name" value="RuvA"/>
</dbReference>
<evidence type="ECO:0000256" key="1">
    <source>
        <dbReference type="ARBA" id="ARBA00022490"/>
    </source>
</evidence>
<dbReference type="InterPro" id="IPR011114">
    <property type="entry name" value="RuvA_C"/>
</dbReference>
<dbReference type="SUPFAM" id="SSF47781">
    <property type="entry name" value="RuvA domain 2-like"/>
    <property type="match status" value="1"/>
</dbReference>
<feature type="region of interest" description="Domain I" evidence="6">
    <location>
        <begin position="1"/>
        <end position="64"/>
    </location>
</feature>
<organism evidence="9 10">
    <name type="scientific">Candidatus Chaera renei</name>
    <dbReference type="NCBI Taxonomy" id="2506947"/>
    <lineage>
        <taxon>Bacteria</taxon>
        <taxon>Candidatus Saccharimonadota</taxon>
        <taxon>Candidatus Saccharimonadia</taxon>
        <taxon>Candidatus Saccharimonadales</taxon>
        <taxon>Candidatus Saccharimonadaceae</taxon>
        <taxon>Candidatus Chaera</taxon>
    </lineage>
</organism>
<comment type="domain">
    <text evidence="6">Has three domains with a flexible linker between the domains II and III and assumes an 'L' shape. Domain III is highly mobile and contacts RuvB.</text>
</comment>
<keyword evidence="9" id="KW-0378">Hydrolase</keyword>
<dbReference type="NCBIfam" id="TIGR00084">
    <property type="entry name" value="ruvA"/>
    <property type="match status" value="1"/>
</dbReference>
<evidence type="ECO:0000313" key="10">
    <source>
        <dbReference type="Proteomes" id="UP000289269"/>
    </source>
</evidence>
<comment type="subunit">
    <text evidence="6">Homotetramer. Forms an RuvA(8)-RuvB(12)-Holliday junction (HJ) complex. HJ DNA is sandwiched between 2 RuvA tetramers; dsDNA enters through RuvA and exits via RuvB. An RuvB hexamer assembles on each DNA strand where it exits the tetramer. Each RuvB hexamer is contacted by two RuvA subunits (via domain III) on 2 adjacent RuvB subunits; this complex drives branch migration. In the full resolvosome a probable DNA-RuvA(4)-RuvB(12)-RuvC(2) complex forms which resolves the HJ.</text>
</comment>
<dbReference type="Pfam" id="PF07499">
    <property type="entry name" value="RuvA_C"/>
    <property type="match status" value="1"/>
</dbReference>
<protein>
    <recommendedName>
        <fullName evidence="6">Holliday junction branch migration complex subunit RuvA</fullName>
    </recommendedName>
</protein>
<reference evidence="9" key="1">
    <citation type="submission" date="2019-01" db="EMBL/GenBank/DDBJ databases">
        <title>Genomic signatures and co-occurrence patterns of the ultra-small Saccharimodia (Patescibacteria phylum) suggest a symbiotic lifestyle.</title>
        <authorList>
            <person name="Lemos L."/>
            <person name="Medeiros J."/>
            <person name="Andreote F."/>
            <person name="Fernandes G."/>
            <person name="Varani A."/>
            <person name="Oliveira G."/>
            <person name="Pylro V."/>
        </authorList>
    </citation>
    <scope>NUCLEOTIDE SEQUENCE [LARGE SCALE GENOMIC DNA]</scope>
    <source>
        <strain evidence="9">AMD01</strain>
    </source>
</reference>
<dbReference type="SUPFAM" id="SSF50249">
    <property type="entry name" value="Nucleic acid-binding proteins"/>
    <property type="match status" value="1"/>
</dbReference>
<dbReference type="AlphaFoldDB" id="A0A4Q0AK04"/>
<proteinExistence type="inferred from homology"/>
<feature type="domain" description="DNA helicase Holliday junction RuvA type" evidence="7">
    <location>
        <begin position="1"/>
        <end position="62"/>
    </location>
</feature>
<keyword evidence="5 6" id="KW-0234">DNA repair</keyword>
<feature type="region of interest" description="Domain III" evidence="6">
    <location>
        <begin position="149"/>
        <end position="191"/>
    </location>
</feature>
<dbReference type="GO" id="GO:0048476">
    <property type="term" value="C:Holliday junction resolvase complex"/>
    <property type="evidence" value="ECO:0007669"/>
    <property type="project" value="UniProtKB-UniRule"/>
</dbReference>
<dbReference type="Pfam" id="PF01330">
    <property type="entry name" value="RuvA_N"/>
    <property type="match status" value="1"/>
</dbReference>
<keyword evidence="10" id="KW-1185">Reference proteome</keyword>
<dbReference type="EMBL" id="SCKW01000003">
    <property type="protein sequence ID" value="RWZ79744.1"/>
    <property type="molecule type" value="Genomic_DNA"/>
</dbReference>
<evidence type="ECO:0000313" key="9">
    <source>
        <dbReference type="EMBL" id="RWZ79744.1"/>
    </source>
</evidence>
<dbReference type="HAMAP" id="MF_00031">
    <property type="entry name" value="DNA_HJ_migration_RuvA"/>
    <property type="match status" value="1"/>
</dbReference>
<dbReference type="InterPro" id="IPR010994">
    <property type="entry name" value="RuvA_2-like"/>
</dbReference>
<evidence type="ECO:0000259" key="7">
    <source>
        <dbReference type="Pfam" id="PF01330"/>
    </source>
</evidence>
<dbReference type="InterPro" id="IPR012340">
    <property type="entry name" value="NA-bd_OB-fold"/>
</dbReference>
<evidence type="ECO:0000256" key="5">
    <source>
        <dbReference type="ARBA" id="ARBA00023204"/>
    </source>
</evidence>
<comment type="caution">
    <text evidence="9">The sequence shown here is derived from an EMBL/GenBank/DDBJ whole genome shotgun (WGS) entry which is preliminary data.</text>
</comment>
<dbReference type="InterPro" id="IPR036267">
    <property type="entry name" value="RuvA_C_sf"/>
</dbReference>
<keyword evidence="3 6" id="KW-0238">DNA-binding</keyword>
<evidence type="ECO:0000259" key="8">
    <source>
        <dbReference type="Pfam" id="PF07499"/>
    </source>
</evidence>
<dbReference type="GO" id="GO:0005524">
    <property type="term" value="F:ATP binding"/>
    <property type="evidence" value="ECO:0007669"/>
    <property type="project" value="InterPro"/>
</dbReference>
<dbReference type="InterPro" id="IPR013849">
    <property type="entry name" value="DNA_helicase_Holl-junc_RuvA_I"/>
</dbReference>
<dbReference type="Gene3D" id="1.10.150.20">
    <property type="entry name" value="5' to 3' exonuclease, C-terminal subdomain"/>
    <property type="match status" value="1"/>
</dbReference>
<evidence type="ECO:0000256" key="6">
    <source>
        <dbReference type="HAMAP-Rule" id="MF_00031"/>
    </source>
</evidence>
<comment type="subcellular location">
    <subcellularLocation>
        <location evidence="6">Cytoplasm</location>
    </subcellularLocation>
</comment>
<gene>
    <name evidence="6 9" type="primary">ruvA</name>
    <name evidence="9" type="ORF">EOT04_00590</name>
</gene>
<evidence type="ECO:0000256" key="3">
    <source>
        <dbReference type="ARBA" id="ARBA00023125"/>
    </source>
</evidence>
<evidence type="ECO:0000256" key="4">
    <source>
        <dbReference type="ARBA" id="ARBA00023172"/>
    </source>
</evidence>
<dbReference type="Gene3D" id="1.10.8.10">
    <property type="entry name" value="DNA helicase RuvA subunit, C-terminal domain"/>
    <property type="match status" value="1"/>
</dbReference>
<dbReference type="GO" id="GO:0006310">
    <property type="term" value="P:DNA recombination"/>
    <property type="evidence" value="ECO:0007669"/>
    <property type="project" value="UniProtKB-UniRule"/>
</dbReference>
<feature type="domain" description="Holliday junction DNA helicase RuvA C-terminal" evidence="8">
    <location>
        <begin position="148"/>
        <end position="190"/>
    </location>
</feature>
<keyword evidence="1 6" id="KW-0963">Cytoplasm</keyword>
<evidence type="ECO:0000256" key="2">
    <source>
        <dbReference type="ARBA" id="ARBA00022763"/>
    </source>
</evidence>
<dbReference type="GO" id="GO:0005737">
    <property type="term" value="C:cytoplasm"/>
    <property type="evidence" value="ECO:0007669"/>
    <property type="project" value="UniProtKB-SubCell"/>
</dbReference>
<comment type="similarity">
    <text evidence="6">Belongs to the RuvA family.</text>
</comment>